<dbReference type="PANTHER" id="PTHR33164:SF99">
    <property type="entry name" value="MARR FAMILY REGULATORY PROTEIN"/>
    <property type="match status" value="1"/>
</dbReference>
<evidence type="ECO:0000313" key="3">
    <source>
        <dbReference type="Proteomes" id="UP000467132"/>
    </source>
</evidence>
<dbReference type="InterPro" id="IPR036388">
    <property type="entry name" value="WH-like_DNA-bd_sf"/>
</dbReference>
<gene>
    <name evidence="2" type="ORF">D3Z33_02920</name>
</gene>
<accession>A0A845QSL8</accession>
<dbReference type="Pfam" id="PF01047">
    <property type="entry name" value="MarR"/>
    <property type="match status" value="1"/>
</dbReference>
<comment type="caution">
    <text evidence="2">The sequence shown here is derived from an EMBL/GenBank/DDBJ whole genome shotgun (WGS) entry which is preliminary data.</text>
</comment>
<dbReference type="SUPFAM" id="SSF46785">
    <property type="entry name" value="Winged helix' DNA-binding domain"/>
    <property type="match status" value="1"/>
</dbReference>
<dbReference type="SMART" id="SM00347">
    <property type="entry name" value="HTH_MARR"/>
    <property type="match status" value="1"/>
</dbReference>
<dbReference type="AlphaFoldDB" id="A0A845QSL8"/>
<dbReference type="InterPro" id="IPR039422">
    <property type="entry name" value="MarR/SlyA-like"/>
</dbReference>
<dbReference type="Proteomes" id="UP000467132">
    <property type="component" value="Unassembled WGS sequence"/>
</dbReference>
<organism evidence="2 3">
    <name type="scientific">Senegalia massiliensis</name>
    <dbReference type="NCBI Taxonomy" id="1720316"/>
    <lineage>
        <taxon>Bacteria</taxon>
        <taxon>Bacillati</taxon>
        <taxon>Bacillota</taxon>
        <taxon>Clostridia</taxon>
        <taxon>Eubacteriales</taxon>
        <taxon>Clostridiaceae</taxon>
        <taxon>Senegalia</taxon>
    </lineage>
</organism>
<dbReference type="InterPro" id="IPR036390">
    <property type="entry name" value="WH_DNA-bd_sf"/>
</dbReference>
<reference evidence="2 3" key="1">
    <citation type="submission" date="2018-08" db="EMBL/GenBank/DDBJ databases">
        <title>Murine metabolic-syndrome-specific gut microbial biobank.</title>
        <authorList>
            <person name="Liu C."/>
        </authorList>
    </citation>
    <scope>NUCLEOTIDE SEQUENCE [LARGE SCALE GENOMIC DNA]</scope>
    <source>
        <strain evidence="2 3">583</strain>
    </source>
</reference>
<dbReference type="OrthoDB" id="9790052at2"/>
<evidence type="ECO:0000259" key="1">
    <source>
        <dbReference type="PROSITE" id="PS50995"/>
    </source>
</evidence>
<dbReference type="GO" id="GO:0006950">
    <property type="term" value="P:response to stress"/>
    <property type="evidence" value="ECO:0007669"/>
    <property type="project" value="TreeGrafter"/>
</dbReference>
<protein>
    <submittedName>
        <fullName evidence="2">MarR family transcriptional regulator</fullName>
    </submittedName>
</protein>
<dbReference type="PRINTS" id="PR00598">
    <property type="entry name" value="HTHMARR"/>
</dbReference>
<dbReference type="Gene3D" id="1.10.10.10">
    <property type="entry name" value="Winged helix-like DNA-binding domain superfamily/Winged helix DNA-binding domain"/>
    <property type="match status" value="1"/>
</dbReference>
<evidence type="ECO:0000313" key="2">
    <source>
        <dbReference type="EMBL" id="NBI05807.1"/>
    </source>
</evidence>
<dbReference type="EMBL" id="QXXA01000004">
    <property type="protein sequence ID" value="NBI05807.1"/>
    <property type="molecule type" value="Genomic_DNA"/>
</dbReference>
<dbReference type="PANTHER" id="PTHR33164">
    <property type="entry name" value="TRANSCRIPTIONAL REGULATOR, MARR FAMILY"/>
    <property type="match status" value="1"/>
</dbReference>
<feature type="domain" description="HTH marR-type" evidence="1">
    <location>
        <begin position="4"/>
        <end position="136"/>
    </location>
</feature>
<proteinExistence type="predicted"/>
<keyword evidence="3" id="KW-1185">Reference proteome</keyword>
<name>A0A845QSL8_9CLOT</name>
<dbReference type="RefSeq" id="WP_160196297.1">
    <property type="nucleotide sequence ID" value="NZ_QXXA01000004.1"/>
</dbReference>
<dbReference type="InterPro" id="IPR000835">
    <property type="entry name" value="HTH_MarR-typ"/>
</dbReference>
<dbReference type="GO" id="GO:0003700">
    <property type="term" value="F:DNA-binding transcription factor activity"/>
    <property type="evidence" value="ECO:0007669"/>
    <property type="project" value="InterPro"/>
</dbReference>
<sequence>MDTVTDIENSLRQIDYIIRKKGREILKDHFITAPQFIALQRIASKGNLTIGELSNEMSLACSTITDLVDRMERNDLVSRFKDENDRRIVRIKVKNKGNKVVEDVLNRRKDYLSKILEDFSVEEKEILARNLMKLYNVMK</sequence>
<dbReference type="PROSITE" id="PS50995">
    <property type="entry name" value="HTH_MARR_2"/>
    <property type="match status" value="1"/>
</dbReference>